<dbReference type="GO" id="GO:0016567">
    <property type="term" value="P:protein ubiquitination"/>
    <property type="evidence" value="ECO:0007669"/>
    <property type="project" value="UniProtKB-UniPathway"/>
</dbReference>
<protein>
    <recommendedName>
        <fullName evidence="10">E3 ubiquitin-protein ligase</fullName>
        <ecNumber evidence="10">2.3.2.27</ecNumber>
    </recommendedName>
</protein>
<comment type="domain">
    <text evidence="10">The SBD domain (substrate-binding domain) mediates the interaction with substrate proteins. It is related to the TRAF family.</text>
</comment>
<keyword evidence="8 10" id="KW-0862">Zinc</keyword>
<evidence type="ECO:0000256" key="3">
    <source>
        <dbReference type="ARBA" id="ARBA00009119"/>
    </source>
</evidence>
<dbReference type="UniPathway" id="UPA00143"/>
<evidence type="ECO:0000256" key="10">
    <source>
        <dbReference type="RuleBase" id="RU201113"/>
    </source>
</evidence>
<comment type="similarity">
    <text evidence="3 10">Belongs to the SINA (Seven in absentia) family.</text>
</comment>
<reference evidence="13" key="2">
    <citation type="submission" date="2025-09" db="UniProtKB">
        <authorList>
            <consortium name="Ensembl"/>
        </authorList>
    </citation>
    <scope>IDENTIFICATION</scope>
</reference>
<evidence type="ECO:0000313" key="14">
    <source>
        <dbReference type="Proteomes" id="UP000472241"/>
    </source>
</evidence>
<dbReference type="GO" id="GO:0031624">
    <property type="term" value="F:ubiquitin conjugating enzyme binding"/>
    <property type="evidence" value="ECO:0007669"/>
    <property type="project" value="TreeGrafter"/>
</dbReference>
<dbReference type="EC" id="2.3.2.27" evidence="10"/>
<dbReference type="PANTHER" id="PTHR45877:SF7">
    <property type="entry name" value="E3 UBIQUITIN-PROTEIN LIGASE SIAH1"/>
    <property type="match status" value="1"/>
</dbReference>
<dbReference type="SUPFAM" id="SSF49599">
    <property type="entry name" value="TRAF domain-like"/>
    <property type="match status" value="1"/>
</dbReference>
<evidence type="ECO:0000256" key="8">
    <source>
        <dbReference type="ARBA" id="ARBA00022833"/>
    </source>
</evidence>
<keyword evidence="6 9" id="KW-0863">Zinc-finger</keyword>
<dbReference type="PANTHER" id="PTHR45877">
    <property type="entry name" value="E3 UBIQUITIN-PROTEIN LIGASE SIAH2"/>
    <property type="match status" value="1"/>
</dbReference>
<dbReference type="GO" id="GO:0005737">
    <property type="term" value="C:cytoplasm"/>
    <property type="evidence" value="ECO:0007669"/>
    <property type="project" value="InterPro"/>
</dbReference>
<feature type="domain" description="SIAH-type" evidence="12">
    <location>
        <begin position="117"/>
        <end position="177"/>
    </location>
</feature>
<keyword evidence="4" id="KW-0808">Transferase</keyword>
<feature type="compositionally biased region" description="Low complexity" evidence="11">
    <location>
        <begin position="1"/>
        <end position="31"/>
    </location>
</feature>
<dbReference type="GO" id="GO:0043161">
    <property type="term" value="P:proteasome-mediated ubiquitin-dependent protein catabolic process"/>
    <property type="evidence" value="ECO:0007669"/>
    <property type="project" value="TreeGrafter"/>
</dbReference>
<dbReference type="AlphaFoldDB" id="A0A667ID13"/>
<comment type="catalytic activity">
    <reaction evidence="1 10">
        <text>S-ubiquitinyl-[E2 ubiquitin-conjugating enzyme]-L-cysteine + [acceptor protein]-L-lysine = [E2 ubiquitin-conjugating enzyme]-L-cysteine + N(6)-ubiquitinyl-[acceptor protein]-L-lysine.</text>
        <dbReference type="EC" id="2.3.2.27"/>
    </reaction>
</comment>
<dbReference type="Gene3D" id="3.30.40.10">
    <property type="entry name" value="Zinc/RING finger domain, C3HC4 (zinc finger)"/>
    <property type="match status" value="2"/>
</dbReference>
<dbReference type="InterPro" id="IPR004162">
    <property type="entry name" value="SINA-like_animal"/>
</dbReference>
<feature type="region of interest" description="Disordered" evidence="11">
    <location>
        <begin position="1"/>
        <end position="49"/>
    </location>
</feature>
<evidence type="ECO:0000313" key="13">
    <source>
        <dbReference type="Ensembl" id="ENSLCNP00005031375.1"/>
    </source>
</evidence>
<keyword evidence="7 10" id="KW-0833">Ubl conjugation pathway</keyword>
<dbReference type="Gene3D" id="2.60.210.10">
    <property type="entry name" value="Apoptosis, Tumor Necrosis Factor Receptor Associated Protein 2, Chain A"/>
    <property type="match status" value="1"/>
</dbReference>
<dbReference type="Pfam" id="PF03145">
    <property type="entry name" value="Sina_TRAF"/>
    <property type="match status" value="1"/>
</dbReference>
<evidence type="ECO:0000256" key="9">
    <source>
        <dbReference type="PROSITE-ProRule" id="PRU00455"/>
    </source>
</evidence>
<dbReference type="InterPro" id="IPR008974">
    <property type="entry name" value="TRAF-like"/>
</dbReference>
<dbReference type="Proteomes" id="UP000472241">
    <property type="component" value="Unplaced"/>
</dbReference>
<accession>A0A667ID13</accession>
<name>A0A667ID13_LYNCA</name>
<proteinExistence type="inferred from homology"/>
<comment type="domain">
    <text evidence="10">The RING-type zinc finger domain is essential for ubiquitin ligase activity.</text>
</comment>
<dbReference type="Ensembl" id="ENSLCNT00005035030.1">
    <property type="protein sequence ID" value="ENSLCNP00005031375.1"/>
    <property type="gene ID" value="ENSLCNG00005020454.1"/>
</dbReference>
<dbReference type="InterPro" id="IPR013010">
    <property type="entry name" value="Znf_SIAH"/>
</dbReference>
<dbReference type="PROSITE" id="PS51081">
    <property type="entry name" value="ZF_SIAH"/>
    <property type="match status" value="1"/>
</dbReference>
<evidence type="ECO:0000259" key="12">
    <source>
        <dbReference type="PROSITE" id="PS51081"/>
    </source>
</evidence>
<evidence type="ECO:0000256" key="6">
    <source>
        <dbReference type="ARBA" id="ARBA00022771"/>
    </source>
</evidence>
<keyword evidence="5 10" id="KW-0479">Metal-binding</keyword>
<evidence type="ECO:0000256" key="5">
    <source>
        <dbReference type="ARBA" id="ARBA00022723"/>
    </source>
</evidence>
<dbReference type="CDD" id="cd03829">
    <property type="entry name" value="Sina"/>
    <property type="match status" value="1"/>
</dbReference>
<dbReference type="InterPro" id="IPR013083">
    <property type="entry name" value="Znf_RING/FYVE/PHD"/>
</dbReference>
<sequence length="306" mass="33465">ISRSVGSSPASGSGLMAQSLEPVSDSVSPSLSAPPPAFEPGPGSEVPALASTTATNNELMSLFECEECFDFVLPPIFQCQGGHLVCGSCRPKLTRCPICLSQLGSFRNLALEKVGDSLLFPCKYASSGCEETLRHTAKADHEDCCKFRPYPCPCPGTSCKWQGSLDTVTPHLMHHHETIITLEGEEVVFLATQINLPGAFDWVMLQSCFGFHFLLVLEKQENYDGHQQFFAIAQLIGTRKQAENFAYRFELNGDRRRLAWEATPRSIDEKIATAIGKSDCLVFNTSTAQLFAENDNLGINVTISMC</sequence>
<comment type="function">
    <text evidence="10">E3 ubiquitin-protein ligase that mediates ubiquitination and subsequent proteasomal degradation of target proteins. E3 ubiquitin ligases accept ubiquitin from an E2 ubiquitin-conjugating enzyme in the form of a thioester and then directly transfers the ubiquitin to targeted substrates.</text>
</comment>
<dbReference type="InterPro" id="IPR018121">
    <property type="entry name" value="7-in-absentia-prot_TRAF-dom"/>
</dbReference>
<reference evidence="13" key="1">
    <citation type="submission" date="2025-08" db="UniProtKB">
        <authorList>
            <consortium name="Ensembl"/>
        </authorList>
    </citation>
    <scope>IDENTIFICATION</scope>
</reference>
<dbReference type="FunFam" id="3.30.40.10:FF:000041">
    <property type="entry name" value="E3 ubiquitin-protein ligase SINAT3"/>
    <property type="match status" value="1"/>
</dbReference>
<evidence type="ECO:0000256" key="1">
    <source>
        <dbReference type="ARBA" id="ARBA00000900"/>
    </source>
</evidence>
<comment type="pathway">
    <text evidence="2 10">Protein modification; protein ubiquitination.</text>
</comment>
<evidence type="ECO:0000256" key="4">
    <source>
        <dbReference type="ARBA" id="ARBA00022679"/>
    </source>
</evidence>
<dbReference type="Pfam" id="PF21361">
    <property type="entry name" value="Sina_ZnF"/>
    <property type="match status" value="1"/>
</dbReference>
<keyword evidence="14" id="KW-1185">Reference proteome</keyword>
<organism evidence="13 14">
    <name type="scientific">Lynx canadensis</name>
    <name type="common">Canada lynx</name>
    <name type="synonym">Felis canadensis</name>
    <dbReference type="NCBI Taxonomy" id="61383"/>
    <lineage>
        <taxon>Eukaryota</taxon>
        <taxon>Metazoa</taxon>
        <taxon>Chordata</taxon>
        <taxon>Craniata</taxon>
        <taxon>Vertebrata</taxon>
        <taxon>Euteleostomi</taxon>
        <taxon>Mammalia</taxon>
        <taxon>Eutheria</taxon>
        <taxon>Laurasiatheria</taxon>
        <taxon>Carnivora</taxon>
        <taxon>Feliformia</taxon>
        <taxon>Felidae</taxon>
        <taxon>Felinae</taxon>
        <taxon>Lynx</taxon>
    </lineage>
</organism>
<dbReference type="InterPro" id="IPR049548">
    <property type="entry name" value="Sina-like_RING"/>
</dbReference>
<evidence type="ECO:0000256" key="2">
    <source>
        <dbReference type="ARBA" id="ARBA00004906"/>
    </source>
</evidence>
<dbReference type="GO" id="GO:0030154">
    <property type="term" value="P:cell differentiation"/>
    <property type="evidence" value="ECO:0007669"/>
    <property type="project" value="UniProtKB-ARBA"/>
</dbReference>
<dbReference type="Pfam" id="PF21362">
    <property type="entry name" value="Sina_RING"/>
    <property type="match status" value="1"/>
</dbReference>
<evidence type="ECO:0000256" key="7">
    <source>
        <dbReference type="ARBA" id="ARBA00022786"/>
    </source>
</evidence>
<dbReference type="GO" id="GO:0061630">
    <property type="term" value="F:ubiquitin protein ligase activity"/>
    <property type="evidence" value="ECO:0007669"/>
    <property type="project" value="UniProtKB-EC"/>
</dbReference>
<evidence type="ECO:0000256" key="11">
    <source>
        <dbReference type="SAM" id="MobiDB-lite"/>
    </source>
</evidence>
<dbReference type="FunFam" id="2.60.210.10:FF:000002">
    <property type="entry name" value="E3 ubiquitin-protein ligase"/>
    <property type="match status" value="1"/>
</dbReference>
<dbReference type="GO" id="GO:0008270">
    <property type="term" value="F:zinc ion binding"/>
    <property type="evidence" value="ECO:0007669"/>
    <property type="project" value="UniProtKB-KW"/>
</dbReference>